<dbReference type="KEGG" id="dpd:Deipe_2092"/>
<organism evidence="1 2">
    <name type="scientific">Deinococcus peraridilitoris (strain DSM 19664 / LMG 22246 / CIP 109416 / KR-200)</name>
    <dbReference type="NCBI Taxonomy" id="937777"/>
    <lineage>
        <taxon>Bacteria</taxon>
        <taxon>Thermotogati</taxon>
        <taxon>Deinococcota</taxon>
        <taxon>Deinococci</taxon>
        <taxon>Deinococcales</taxon>
        <taxon>Deinococcaceae</taxon>
        <taxon>Deinococcus</taxon>
    </lineage>
</organism>
<accession>L0A344</accession>
<gene>
    <name evidence="1" type="ordered locus">Deipe_2092</name>
</gene>
<protein>
    <submittedName>
        <fullName evidence="1">Uncharacterized protein</fullName>
    </submittedName>
</protein>
<evidence type="ECO:0000313" key="1">
    <source>
        <dbReference type="EMBL" id="AFZ67587.1"/>
    </source>
</evidence>
<dbReference type="Proteomes" id="UP000010467">
    <property type="component" value="Chromosome"/>
</dbReference>
<reference evidence="2" key="1">
    <citation type="submission" date="2012-03" db="EMBL/GenBank/DDBJ databases">
        <title>Complete sequence of chromosome of Deinococcus peraridilitoris DSM 19664.</title>
        <authorList>
            <person name="Lucas S."/>
            <person name="Copeland A."/>
            <person name="Lapidus A."/>
            <person name="Glavina del Rio T."/>
            <person name="Dalin E."/>
            <person name="Tice H."/>
            <person name="Bruce D."/>
            <person name="Goodwin L."/>
            <person name="Pitluck S."/>
            <person name="Peters L."/>
            <person name="Mikhailova N."/>
            <person name="Lu M."/>
            <person name="Kyrpides N."/>
            <person name="Mavromatis K."/>
            <person name="Ivanova N."/>
            <person name="Brettin T."/>
            <person name="Detter J.C."/>
            <person name="Han C."/>
            <person name="Larimer F."/>
            <person name="Land M."/>
            <person name="Hauser L."/>
            <person name="Markowitz V."/>
            <person name="Cheng J.-F."/>
            <person name="Hugenholtz P."/>
            <person name="Woyke T."/>
            <person name="Wu D."/>
            <person name="Pukall R."/>
            <person name="Steenblock K."/>
            <person name="Brambilla E."/>
            <person name="Klenk H.-P."/>
            <person name="Eisen J.A."/>
        </authorList>
    </citation>
    <scope>NUCLEOTIDE SEQUENCE [LARGE SCALE GENOMIC DNA]</scope>
    <source>
        <strain evidence="2">DSM 19664 / LMG 22246 / CIP 109416 / KR-200</strain>
    </source>
</reference>
<dbReference type="HOGENOM" id="CLU_1568161_0_0_0"/>
<dbReference type="OrthoDB" id="3565729at2"/>
<dbReference type="EMBL" id="CP003382">
    <property type="protein sequence ID" value="AFZ67587.1"/>
    <property type="molecule type" value="Genomic_DNA"/>
</dbReference>
<dbReference type="STRING" id="937777.Deipe_2092"/>
<evidence type="ECO:0000313" key="2">
    <source>
        <dbReference type="Proteomes" id="UP000010467"/>
    </source>
</evidence>
<dbReference type="PROSITE" id="PS51257">
    <property type="entry name" value="PROKAR_LIPOPROTEIN"/>
    <property type="match status" value="1"/>
</dbReference>
<keyword evidence="2" id="KW-1185">Reference proteome</keyword>
<name>L0A344_DEIPD</name>
<proteinExistence type="predicted"/>
<sequence>MRGANASWGANPGTKFFNNTAFGVLTGIACSDGCDASILEARNNIVIAAQRAYKGELFCDLLCDESHNVFGRLGSWGQYQRNGGDTKGTNTRYISPTDAALVFADPAAQKFDLRTGVTTTPWTKDMGSNAALSITYYTSDTTTATYTVTKDLAGKTTPVGTVDMGAFELP</sequence>
<dbReference type="RefSeq" id="WP_015235892.1">
    <property type="nucleotide sequence ID" value="NC_019793.1"/>
</dbReference>
<dbReference type="PATRIC" id="fig|937777.3.peg.2102"/>
<dbReference type="AlphaFoldDB" id="L0A344"/>